<dbReference type="RefSeq" id="XP_024579249.1">
    <property type="nucleotide sequence ID" value="XM_024728809.1"/>
</dbReference>
<dbReference type="InterPro" id="IPR022712">
    <property type="entry name" value="Beta_Casp"/>
</dbReference>
<keyword evidence="4 8" id="KW-0694">RNA-binding</keyword>
<dbReference type="InterPro" id="IPR027075">
    <property type="entry name" value="CPSF2"/>
</dbReference>
<evidence type="ECO:0000313" key="10">
    <source>
        <dbReference type="EMBL" id="CEG42880.1"/>
    </source>
</evidence>
<dbReference type="Pfam" id="PF10996">
    <property type="entry name" value="Beta-Casp"/>
    <property type="match status" value="1"/>
</dbReference>
<protein>
    <recommendedName>
        <fullName evidence="8">Cleavage and polyadenylation specificity factor subunit 2</fullName>
    </recommendedName>
    <alternativeName>
        <fullName evidence="8">Cleavage and polyadenylation specificity factor 100 kDa subunit</fullName>
    </alternativeName>
</protein>
<feature type="domain" description="Beta-Casp" evidence="9">
    <location>
        <begin position="243"/>
        <end position="365"/>
    </location>
</feature>
<evidence type="ECO:0000256" key="1">
    <source>
        <dbReference type="ARBA" id="ARBA00004123"/>
    </source>
</evidence>
<dbReference type="Proteomes" id="UP000054928">
    <property type="component" value="Unassembled WGS sequence"/>
</dbReference>
<dbReference type="InterPro" id="IPR001279">
    <property type="entry name" value="Metallo-B-lactamas"/>
</dbReference>
<dbReference type="Pfam" id="PF16661">
    <property type="entry name" value="Lactamase_B_6"/>
    <property type="match status" value="1"/>
</dbReference>
<dbReference type="InterPro" id="IPR025069">
    <property type="entry name" value="Cpsf2_C"/>
</dbReference>
<evidence type="ECO:0000259" key="9">
    <source>
        <dbReference type="SMART" id="SM01027"/>
    </source>
</evidence>
<dbReference type="SMART" id="SM01027">
    <property type="entry name" value="Beta-Casp"/>
    <property type="match status" value="1"/>
</dbReference>
<dbReference type="OMA" id="QSRHNME"/>
<dbReference type="InterPro" id="IPR001021">
    <property type="entry name" value="Ribosomal_bL25_long"/>
</dbReference>
<dbReference type="CDD" id="cd00495">
    <property type="entry name" value="Ribosomal_L25_TL5_CTC"/>
    <property type="match status" value="1"/>
</dbReference>
<dbReference type="CDD" id="cd16293">
    <property type="entry name" value="CPSF2-like_MBL-fold"/>
    <property type="match status" value="1"/>
</dbReference>
<dbReference type="Gene3D" id="3.60.15.10">
    <property type="entry name" value="Ribonuclease Z/Hydroxyacylglutathione hydrolase-like"/>
    <property type="match status" value="1"/>
</dbReference>
<dbReference type="GO" id="GO:0006398">
    <property type="term" value="P:mRNA 3'-end processing by stem-loop binding and cleavage"/>
    <property type="evidence" value="ECO:0007669"/>
    <property type="project" value="InterPro"/>
</dbReference>
<dbReference type="GeneID" id="36408172"/>
<dbReference type="InterPro" id="IPR037121">
    <property type="entry name" value="Ribosomal_bL25_C"/>
</dbReference>
<keyword evidence="5" id="KW-0689">Ribosomal protein</keyword>
<dbReference type="SUPFAM" id="SSF50715">
    <property type="entry name" value="Ribosomal protein L25-like"/>
    <property type="match status" value="1"/>
</dbReference>
<keyword evidence="11" id="KW-1185">Reference proteome</keyword>
<evidence type="ECO:0000256" key="7">
    <source>
        <dbReference type="ARBA" id="ARBA00023274"/>
    </source>
</evidence>
<dbReference type="Gene3D" id="2.40.240.10">
    <property type="entry name" value="Ribosomal Protein L25, Chain P"/>
    <property type="match status" value="1"/>
</dbReference>
<dbReference type="AlphaFoldDB" id="A0A0P1ANU4"/>
<evidence type="ECO:0000256" key="3">
    <source>
        <dbReference type="ARBA" id="ARBA00022664"/>
    </source>
</evidence>
<comment type="similarity">
    <text evidence="2 8">Belongs to the metallo-beta-lactamase superfamily. RNA-metabolizing metallo-beta-lactamase-like family. CPSF2/YSH1 subfamily.</text>
</comment>
<dbReference type="Pfam" id="PF13299">
    <property type="entry name" value="CPSF100_C"/>
    <property type="match status" value="1"/>
</dbReference>
<dbReference type="InterPro" id="IPR011108">
    <property type="entry name" value="RMMBL"/>
</dbReference>
<dbReference type="InterPro" id="IPR035639">
    <property type="entry name" value="CPSF2_MBL"/>
</dbReference>
<keyword evidence="6 8" id="KW-0539">Nucleus</keyword>
<dbReference type="Pfam" id="PF07521">
    <property type="entry name" value="RMMBL"/>
    <property type="match status" value="1"/>
</dbReference>
<dbReference type="InterPro" id="IPR011035">
    <property type="entry name" value="Ribosomal_bL25/Gln-tRNA_synth"/>
</dbReference>
<dbReference type="EMBL" id="CCYD01000645">
    <property type="protein sequence ID" value="CEG42880.1"/>
    <property type="molecule type" value="Genomic_DNA"/>
</dbReference>
<dbReference type="GO" id="GO:0005840">
    <property type="term" value="C:ribosome"/>
    <property type="evidence" value="ECO:0007669"/>
    <property type="project" value="UniProtKB-KW"/>
</dbReference>
<dbReference type="GO" id="GO:0006412">
    <property type="term" value="P:translation"/>
    <property type="evidence" value="ECO:0007669"/>
    <property type="project" value="InterPro"/>
</dbReference>
<keyword evidence="3 8" id="KW-0507">mRNA processing</keyword>
<dbReference type="OrthoDB" id="64353at2759"/>
<evidence type="ECO:0000313" key="11">
    <source>
        <dbReference type="Proteomes" id="UP000054928"/>
    </source>
</evidence>
<evidence type="ECO:0000256" key="4">
    <source>
        <dbReference type="ARBA" id="ARBA00022884"/>
    </source>
</evidence>
<name>A0A0P1ANU4_PLAHL</name>
<dbReference type="InterPro" id="IPR029751">
    <property type="entry name" value="Ribosomal_L25_dom"/>
</dbReference>
<dbReference type="GO" id="GO:0005847">
    <property type="term" value="C:mRNA cleavage and polyadenylation specificity factor complex"/>
    <property type="evidence" value="ECO:0007669"/>
    <property type="project" value="InterPro"/>
</dbReference>
<keyword evidence="7" id="KW-0687">Ribonucleoprotein</keyword>
<dbReference type="HAMAP" id="MF_01334">
    <property type="entry name" value="Ribosomal_bL25_CTC"/>
    <property type="match status" value="1"/>
</dbReference>
<dbReference type="SUPFAM" id="SSF56281">
    <property type="entry name" value="Metallo-hydrolase/oxidoreductase"/>
    <property type="match status" value="1"/>
</dbReference>
<evidence type="ECO:0000256" key="5">
    <source>
        <dbReference type="ARBA" id="ARBA00022980"/>
    </source>
</evidence>
<reference evidence="11" key="1">
    <citation type="submission" date="2014-09" db="EMBL/GenBank/DDBJ databases">
        <authorList>
            <person name="Sharma Rahul"/>
            <person name="Thines Marco"/>
        </authorList>
    </citation>
    <scope>NUCLEOTIDE SEQUENCE [LARGE SCALE GENOMIC DNA]</scope>
</reference>
<sequence length="1002" mass="111747">MAVITFTPLYGVHSSAPCCAYLLEVDDVCILLDCGWTDAYDVELLKPLQRVVDRIDLVLVSHLDLAHMGALPYAIGKLGLNAPVYGTLPVHRMGQIALYDAYQAKTKQDNDFSLFSLDDVDLVFERFKQLKYSEKLTLRSSGEGIVITPHVAGHLIGGALWRIMKETDDIIYAVDYNHRSEHVLQKTILDSFSRPTLLITDSMNLHAEQPKLKDRDSKIMMEILKTVRNGGNVLIPTDSSGRVLELMRVLDQYWIQNKLRDPIALLHDMSYYTPKAAQAMLEWCNDRIAKNFDIGRQNPFQFTHIHLVHTLEELDALPNPKVVLATSPSLECGFAKDMFIRWAPDPRNSIIFTSTTPETSFASRVLRLVKDPSAEKTISCSVTQKVFLEGAELALYEVKERKRLRAEAETKAKEIEDAAMEDMMMGIEDFESESEEEQIAQQEVQLRGTFKVGLGQLASVRYPMFFAVEPKIEWDEYGEIINPEDFKDATLLANRQARRNLIDDADGDEDMESADQEVAAETRPTKSVTSEVVVNIAARITQVDFDGTADGRAIRNCLGNVKPRKLILVHGTEKTTQDLKQFVESSIPTCEAVFTPNIMECIDIESDTNVYKLSVKESLYTSAVFRKIGSHEVAYVTGQLVLPENSSVPILQPLNENGGQTTHEPILLSDGKMKLDVMKQVLGKAGFHAKFRGGMLVCNDGVVLKRAIDNEIVMEGTLSSNYFRIRALLYDQFTLNMLALQRHAARTSACFKPCFSTLAVATRDATSNVLHVVVRDGEGSRASRRLRKQGLLPGVLYGEGVDGTNERVLVSLPTRTFEILHRDLWTSIENQVFQIQVDNEPPVKAYMRDVQLDPVTDVPLAVNFLRFKPGRTVSIPIKVMNEEGSPGLKRGGFINHIYHSLDCTIFTEDIPATLKIDVNGLHVGDKIFLDSISFPDGVVPNIAKGSLIAKIAGRRGLIPRVKPVVKKVLQLSVGSLSFGISLPLCGMFKALKTTSQNPISFT</sequence>
<dbReference type="Pfam" id="PF01386">
    <property type="entry name" value="Ribosomal_L25p"/>
    <property type="match status" value="1"/>
</dbReference>
<dbReference type="FunFam" id="3.60.15.10:FF:000008">
    <property type="entry name" value="Cleavage and polyadenylation specificity factor subunit 2"/>
    <property type="match status" value="1"/>
</dbReference>
<dbReference type="InterPro" id="IPR020056">
    <property type="entry name" value="Rbsml_bL25/Gln-tRNA_synth_N"/>
</dbReference>
<dbReference type="Pfam" id="PF14693">
    <property type="entry name" value="Ribosomal_TL5_C"/>
    <property type="match status" value="1"/>
</dbReference>
<dbReference type="GO" id="GO:0008097">
    <property type="term" value="F:5S rRNA binding"/>
    <property type="evidence" value="ECO:0007669"/>
    <property type="project" value="InterPro"/>
</dbReference>
<dbReference type="PANTHER" id="PTHR45922">
    <property type="entry name" value="CLEAVAGE AND POLYADENYLATION SPECIFICITY FACTOR SUBUNIT 2"/>
    <property type="match status" value="1"/>
</dbReference>
<evidence type="ECO:0000256" key="2">
    <source>
        <dbReference type="ARBA" id="ARBA00010624"/>
    </source>
</evidence>
<accession>A0A0P1ANU4</accession>
<dbReference type="Gene3D" id="2.170.120.20">
    <property type="entry name" value="Ribosomal protein L25, beta domain"/>
    <property type="match status" value="1"/>
</dbReference>
<evidence type="ECO:0000256" key="8">
    <source>
        <dbReference type="RuleBase" id="RU365006"/>
    </source>
</evidence>
<organism evidence="10 11">
    <name type="scientific">Plasmopara halstedii</name>
    <name type="common">Downy mildew of sunflower</name>
    <dbReference type="NCBI Taxonomy" id="4781"/>
    <lineage>
        <taxon>Eukaryota</taxon>
        <taxon>Sar</taxon>
        <taxon>Stramenopiles</taxon>
        <taxon>Oomycota</taxon>
        <taxon>Peronosporomycetes</taxon>
        <taxon>Peronosporales</taxon>
        <taxon>Peronosporaceae</taxon>
        <taxon>Plasmopara</taxon>
    </lineage>
</organism>
<proteinExistence type="inferred from homology"/>
<dbReference type="GO" id="GO:1990904">
    <property type="term" value="C:ribonucleoprotein complex"/>
    <property type="evidence" value="ECO:0007669"/>
    <property type="project" value="UniProtKB-KW"/>
</dbReference>
<dbReference type="GO" id="GO:0003735">
    <property type="term" value="F:structural constituent of ribosome"/>
    <property type="evidence" value="ECO:0007669"/>
    <property type="project" value="InterPro"/>
</dbReference>
<evidence type="ECO:0000256" key="6">
    <source>
        <dbReference type="ARBA" id="ARBA00023242"/>
    </source>
</evidence>
<comment type="subcellular location">
    <subcellularLocation>
        <location evidence="1 8">Nucleus</location>
    </subcellularLocation>
</comment>
<dbReference type="STRING" id="4781.A0A0P1ANU4"/>
<dbReference type="PANTHER" id="PTHR45922:SF1">
    <property type="entry name" value="CLEAVAGE AND POLYADENYLATION SPECIFICITY FACTOR SUBUNIT 2"/>
    <property type="match status" value="1"/>
</dbReference>
<dbReference type="InterPro" id="IPR036866">
    <property type="entry name" value="RibonucZ/Hydroxyglut_hydro"/>
</dbReference>
<dbReference type="InterPro" id="IPR020057">
    <property type="entry name" value="Ribosomal_bL25_b-dom"/>
</dbReference>